<proteinExistence type="predicted"/>
<comment type="caution">
    <text evidence="2">The sequence shown here is derived from an EMBL/GenBank/DDBJ whole genome shotgun (WGS) entry which is preliminary data.</text>
</comment>
<organism evidence="2 3">
    <name type="scientific">Olea europaea subsp. europaea</name>
    <dbReference type="NCBI Taxonomy" id="158383"/>
    <lineage>
        <taxon>Eukaryota</taxon>
        <taxon>Viridiplantae</taxon>
        <taxon>Streptophyta</taxon>
        <taxon>Embryophyta</taxon>
        <taxon>Tracheophyta</taxon>
        <taxon>Spermatophyta</taxon>
        <taxon>Magnoliopsida</taxon>
        <taxon>eudicotyledons</taxon>
        <taxon>Gunneridae</taxon>
        <taxon>Pentapetalae</taxon>
        <taxon>asterids</taxon>
        <taxon>lamiids</taxon>
        <taxon>Lamiales</taxon>
        <taxon>Oleaceae</taxon>
        <taxon>Oleeae</taxon>
        <taxon>Olea</taxon>
    </lineage>
</organism>
<sequence>SEEHHLTSGFGEIGFRNVKKPIREGLPFSPSPQLAPASENLEPTHCYEPSPVKREAVLNAALQYLRDQDEICRAAMALNANVASRHRDNPPNSNFNDCRKLLCVILHCFAQW</sequence>
<evidence type="ECO:0000256" key="1">
    <source>
        <dbReference type="SAM" id="MobiDB-lite"/>
    </source>
</evidence>
<protein>
    <submittedName>
        <fullName evidence="2">Uncharacterized protein</fullName>
    </submittedName>
</protein>
<dbReference type="EMBL" id="CACTIH010001997">
    <property type="protein sequence ID" value="CAA2971150.1"/>
    <property type="molecule type" value="Genomic_DNA"/>
</dbReference>
<feature type="non-terminal residue" evidence="2">
    <location>
        <position position="1"/>
    </location>
</feature>
<dbReference type="Proteomes" id="UP000594638">
    <property type="component" value="Unassembled WGS sequence"/>
</dbReference>
<gene>
    <name evidence="2" type="ORF">OLEA9_A103715</name>
</gene>
<feature type="region of interest" description="Disordered" evidence="1">
    <location>
        <begin position="24"/>
        <end position="46"/>
    </location>
</feature>
<evidence type="ECO:0000313" key="2">
    <source>
        <dbReference type="EMBL" id="CAA2971150.1"/>
    </source>
</evidence>
<accession>A0A8S0QXH9</accession>
<reference evidence="2 3" key="1">
    <citation type="submission" date="2019-12" db="EMBL/GenBank/DDBJ databases">
        <authorList>
            <person name="Alioto T."/>
            <person name="Alioto T."/>
            <person name="Gomez Garrido J."/>
        </authorList>
    </citation>
    <scope>NUCLEOTIDE SEQUENCE [LARGE SCALE GENOMIC DNA]</scope>
</reference>
<keyword evidence="3" id="KW-1185">Reference proteome</keyword>
<name>A0A8S0QXH9_OLEEU</name>
<dbReference type="AlphaFoldDB" id="A0A8S0QXH9"/>
<evidence type="ECO:0000313" key="3">
    <source>
        <dbReference type="Proteomes" id="UP000594638"/>
    </source>
</evidence>
<dbReference type="Gramene" id="OE9A103715T1">
    <property type="protein sequence ID" value="OE9A103715C1"/>
    <property type="gene ID" value="OE9A103715"/>
</dbReference>